<dbReference type="Proteomes" id="UP000318055">
    <property type="component" value="Chromosome"/>
</dbReference>
<dbReference type="InterPro" id="IPR036388">
    <property type="entry name" value="WH-like_DNA-bd_sf"/>
</dbReference>
<reference evidence="5 6" key="1">
    <citation type="submission" date="2019-07" db="EMBL/GenBank/DDBJ databases">
        <title>Sphingomonas alkalisoli sp. nov., isolated from rhizosphere soil of Suaedae salsa.</title>
        <authorList>
            <person name="Zhang H."/>
            <person name="Xu L."/>
            <person name="Zhang J.-X."/>
            <person name="Sun J.-Q."/>
        </authorList>
    </citation>
    <scope>NUCLEOTIDE SEQUENCE [LARGE SCALE GENOMIC DNA]</scope>
    <source>
        <strain evidence="5 6">XS-10</strain>
    </source>
</reference>
<keyword evidence="2" id="KW-0238">DNA-binding</keyword>
<feature type="domain" description="HTH luxR-type" evidence="4">
    <location>
        <begin position="187"/>
        <end position="253"/>
    </location>
</feature>
<keyword evidence="6" id="KW-1185">Reference proteome</keyword>
<dbReference type="InterPro" id="IPR016032">
    <property type="entry name" value="Sig_transdc_resp-reg_C-effctor"/>
</dbReference>
<evidence type="ECO:0000313" key="5">
    <source>
        <dbReference type="EMBL" id="QDX27636.1"/>
    </source>
</evidence>
<dbReference type="PANTHER" id="PTHR44688">
    <property type="entry name" value="DNA-BINDING TRANSCRIPTIONAL ACTIVATOR DEVR_DOSR"/>
    <property type="match status" value="1"/>
</dbReference>
<dbReference type="CDD" id="cd06170">
    <property type="entry name" value="LuxR_C_like"/>
    <property type="match status" value="1"/>
</dbReference>
<organism evidence="5 6">
    <name type="scientific">Sphingomonas suaedae</name>
    <dbReference type="NCBI Taxonomy" id="2599297"/>
    <lineage>
        <taxon>Bacteria</taxon>
        <taxon>Pseudomonadati</taxon>
        <taxon>Pseudomonadota</taxon>
        <taxon>Alphaproteobacteria</taxon>
        <taxon>Sphingomonadales</taxon>
        <taxon>Sphingomonadaceae</taxon>
        <taxon>Sphingomonas</taxon>
    </lineage>
</organism>
<keyword evidence="1" id="KW-0805">Transcription regulation</keyword>
<accession>A0A518RJK5</accession>
<evidence type="ECO:0000256" key="3">
    <source>
        <dbReference type="ARBA" id="ARBA00023163"/>
    </source>
</evidence>
<dbReference type="InterPro" id="IPR000792">
    <property type="entry name" value="Tscrpt_reg_LuxR_C"/>
</dbReference>
<dbReference type="InterPro" id="IPR036693">
    <property type="entry name" value="TF_LuxR_autoind-bd_dom_sf"/>
</dbReference>
<name>A0A518RJK5_9SPHN</name>
<dbReference type="InterPro" id="IPR005143">
    <property type="entry name" value="TF_LuxR_autoind-bd_dom"/>
</dbReference>
<dbReference type="AlphaFoldDB" id="A0A518RJK5"/>
<dbReference type="PRINTS" id="PR00038">
    <property type="entry name" value="HTHLUXR"/>
</dbReference>
<dbReference type="SUPFAM" id="SSF46894">
    <property type="entry name" value="C-terminal effector domain of the bipartite response regulators"/>
    <property type="match status" value="1"/>
</dbReference>
<dbReference type="KEGG" id="ssua:FPZ54_17560"/>
<dbReference type="Pfam" id="PF03472">
    <property type="entry name" value="Autoind_bind"/>
    <property type="match status" value="1"/>
</dbReference>
<dbReference type="Gene3D" id="3.30.450.80">
    <property type="entry name" value="Transcription factor LuxR-like, autoinducer-binding domain"/>
    <property type="match status" value="1"/>
</dbReference>
<dbReference type="PANTHER" id="PTHR44688:SF16">
    <property type="entry name" value="DNA-BINDING TRANSCRIPTIONAL ACTIVATOR DEVR_DOSR"/>
    <property type="match status" value="1"/>
</dbReference>
<dbReference type="Gene3D" id="1.10.10.10">
    <property type="entry name" value="Winged helix-like DNA-binding domain superfamily/Winged helix DNA-binding domain"/>
    <property type="match status" value="1"/>
</dbReference>
<dbReference type="OrthoDB" id="7432949at2"/>
<dbReference type="RefSeq" id="WP_145849111.1">
    <property type="nucleotide sequence ID" value="NZ_CP042239.1"/>
</dbReference>
<evidence type="ECO:0000259" key="4">
    <source>
        <dbReference type="PROSITE" id="PS50043"/>
    </source>
</evidence>
<keyword evidence="3" id="KW-0804">Transcription</keyword>
<dbReference type="EMBL" id="CP042239">
    <property type="protein sequence ID" value="QDX27636.1"/>
    <property type="molecule type" value="Genomic_DNA"/>
</dbReference>
<dbReference type="Pfam" id="PF00196">
    <property type="entry name" value="GerE"/>
    <property type="match status" value="1"/>
</dbReference>
<evidence type="ECO:0000313" key="6">
    <source>
        <dbReference type="Proteomes" id="UP000318055"/>
    </source>
</evidence>
<dbReference type="SMART" id="SM00421">
    <property type="entry name" value="HTH_LUXR"/>
    <property type="match status" value="1"/>
</dbReference>
<dbReference type="GO" id="GO:0006355">
    <property type="term" value="P:regulation of DNA-templated transcription"/>
    <property type="evidence" value="ECO:0007669"/>
    <property type="project" value="InterPro"/>
</dbReference>
<dbReference type="SUPFAM" id="SSF75516">
    <property type="entry name" value="Pheromone-binding domain of LuxR-like quorum-sensing transcription factors"/>
    <property type="match status" value="1"/>
</dbReference>
<evidence type="ECO:0000256" key="2">
    <source>
        <dbReference type="ARBA" id="ARBA00023125"/>
    </source>
</evidence>
<protein>
    <recommendedName>
        <fullName evidence="4">HTH luxR-type domain-containing protein</fullName>
    </recommendedName>
</protein>
<dbReference type="GO" id="GO:0003677">
    <property type="term" value="F:DNA binding"/>
    <property type="evidence" value="ECO:0007669"/>
    <property type="project" value="UniProtKB-KW"/>
</dbReference>
<sequence length="255" mass="27665">MAPDLSDLLGALLLAPRRDAASADKAWQQFLRFVQGRGIDYCNFAAFDFDAQDRATASMMVSNMDPAWIEEYLDQRMDARDYVALRRPANTGGFDCFAFGDWLVPHLDARTEISAPVLRGAADSGMHDALAIIGRTPVAPGAEASRYVGFGLGGSAGSAAHAVAQRNELLVAAYALIHAMRPRIDAALDGFEGALTPREQQVLAAFAQGLRRDRIAHRLGISHQMVDLHGANLRRRLKAQTIAEAVAKAFRHGLL</sequence>
<dbReference type="PROSITE" id="PS50043">
    <property type="entry name" value="HTH_LUXR_2"/>
    <property type="match status" value="1"/>
</dbReference>
<proteinExistence type="predicted"/>
<gene>
    <name evidence="5" type="ORF">FPZ54_17560</name>
</gene>
<evidence type="ECO:0000256" key="1">
    <source>
        <dbReference type="ARBA" id="ARBA00023015"/>
    </source>
</evidence>